<proteinExistence type="predicted"/>
<dbReference type="EMBL" id="CAADFA010000116">
    <property type="protein sequence ID" value="VFJ52941.1"/>
    <property type="molecule type" value="Genomic_DNA"/>
</dbReference>
<accession>A0A450SI46</accession>
<protein>
    <submittedName>
        <fullName evidence="1">Uncharacterized protein</fullName>
    </submittedName>
</protein>
<reference evidence="1" key="1">
    <citation type="submission" date="2019-02" db="EMBL/GenBank/DDBJ databases">
        <authorList>
            <person name="Gruber-Vodicka R. H."/>
            <person name="Seah K. B. B."/>
        </authorList>
    </citation>
    <scope>NUCLEOTIDE SEQUENCE</scope>
    <source>
        <strain evidence="1">BECK_BZ165</strain>
    </source>
</reference>
<gene>
    <name evidence="1" type="ORF">BECKFM1743C_GA0114222_101164</name>
</gene>
<name>A0A450SI46_9GAMM</name>
<organism evidence="1">
    <name type="scientific">Candidatus Kentrum sp. FM</name>
    <dbReference type="NCBI Taxonomy" id="2126340"/>
    <lineage>
        <taxon>Bacteria</taxon>
        <taxon>Pseudomonadati</taxon>
        <taxon>Pseudomonadota</taxon>
        <taxon>Gammaproteobacteria</taxon>
        <taxon>Candidatus Kentrum</taxon>
    </lineage>
</organism>
<dbReference type="AlphaFoldDB" id="A0A450SI46"/>
<evidence type="ECO:0000313" key="1">
    <source>
        <dbReference type="EMBL" id="VFJ52941.1"/>
    </source>
</evidence>
<sequence>MYAFHAAISIRYWFAIDIAIRYRYRSYRAFSIASSDIDSDSDSERTTTTGCGSAALCPLWLKNLSSLSAFFRAFRG</sequence>